<evidence type="ECO:0000313" key="2">
    <source>
        <dbReference type="EMBL" id="GAA5157546.1"/>
    </source>
</evidence>
<proteinExistence type="predicted"/>
<organism evidence="2 3">
    <name type="scientific">Amycolatopsis dongchuanensis</name>
    <dbReference type="NCBI Taxonomy" id="1070866"/>
    <lineage>
        <taxon>Bacteria</taxon>
        <taxon>Bacillati</taxon>
        <taxon>Actinomycetota</taxon>
        <taxon>Actinomycetes</taxon>
        <taxon>Pseudonocardiales</taxon>
        <taxon>Pseudonocardiaceae</taxon>
        <taxon>Amycolatopsis</taxon>
    </lineage>
</organism>
<comment type="caution">
    <text evidence="2">The sequence shown here is derived from an EMBL/GenBank/DDBJ whole genome shotgun (WGS) entry which is preliminary data.</text>
</comment>
<protein>
    <submittedName>
        <fullName evidence="2">SCP2 sterol-binding domain-containing protein</fullName>
    </submittedName>
</protein>
<name>A0ABP9Q6E6_9PSEU</name>
<dbReference type="Gene3D" id="3.30.1050.10">
    <property type="entry name" value="SCP2 sterol-binding domain"/>
    <property type="match status" value="1"/>
</dbReference>
<evidence type="ECO:0000313" key="3">
    <source>
        <dbReference type="Proteomes" id="UP001500192"/>
    </source>
</evidence>
<sequence length="187" mass="20640">MSSEVIDALARRLDLAKLDAGQFIRLLETLHMLGVAGAGVEMREMSTETLVDVVARASKEQLRAVAEHPELRRVFLEEIFRRMSRHFLPEKARYSSVVVNWRFSGGEGDGGYDRFQTVIEDGRCVSGADLGREPDTTITLAADDFFRIATGNAAVAAMFVTGKVRVKGEYAPAVRLSGYFDIPSAPR</sequence>
<feature type="domain" description="SCP2" evidence="1">
    <location>
        <begin position="118"/>
        <end position="180"/>
    </location>
</feature>
<accession>A0ABP9Q6E6</accession>
<dbReference type="Pfam" id="PF02036">
    <property type="entry name" value="SCP2"/>
    <property type="match status" value="1"/>
</dbReference>
<keyword evidence="3" id="KW-1185">Reference proteome</keyword>
<dbReference type="EMBL" id="BAABIB010000045">
    <property type="protein sequence ID" value="GAA5157546.1"/>
    <property type="molecule type" value="Genomic_DNA"/>
</dbReference>
<dbReference type="Proteomes" id="UP001500192">
    <property type="component" value="Unassembled WGS sequence"/>
</dbReference>
<evidence type="ECO:0000259" key="1">
    <source>
        <dbReference type="Pfam" id="PF02036"/>
    </source>
</evidence>
<dbReference type="InterPro" id="IPR036527">
    <property type="entry name" value="SCP2_sterol-bd_dom_sf"/>
</dbReference>
<dbReference type="InterPro" id="IPR003033">
    <property type="entry name" value="SCP2_sterol-bd_dom"/>
</dbReference>
<gene>
    <name evidence="2" type="ORF">GCM10023214_17260</name>
</gene>
<reference evidence="3" key="1">
    <citation type="journal article" date="2019" name="Int. J. Syst. Evol. Microbiol.">
        <title>The Global Catalogue of Microorganisms (GCM) 10K type strain sequencing project: providing services to taxonomists for standard genome sequencing and annotation.</title>
        <authorList>
            <consortium name="The Broad Institute Genomics Platform"/>
            <consortium name="The Broad Institute Genome Sequencing Center for Infectious Disease"/>
            <person name="Wu L."/>
            <person name="Ma J."/>
        </authorList>
    </citation>
    <scope>NUCLEOTIDE SEQUENCE [LARGE SCALE GENOMIC DNA]</scope>
    <source>
        <strain evidence="3">JCM 18054</strain>
    </source>
</reference>
<dbReference type="SUPFAM" id="SSF55718">
    <property type="entry name" value="SCP-like"/>
    <property type="match status" value="1"/>
</dbReference>